<dbReference type="FunFam" id="3.40.50.1470:FF:000001">
    <property type="entry name" value="Peptidyl-tRNA hydrolase"/>
    <property type="match status" value="1"/>
</dbReference>
<organism evidence="6">
    <name type="scientific">marine metagenome</name>
    <dbReference type="NCBI Taxonomy" id="408172"/>
    <lineage>
        <taxon>unclassified sequences</taxon>
        <taxon>metagenomes</taxon>
        <taxon>ecological metagenomes</taxon>
    </lineage>
</organism>
<keyword evidence="3" id="KW-0378">Hydrolase</keyword>
<evidence type="ECO:0000256" key="4">
    <source>
        <dbReference type="ARBA" id="ARBA00022884"/>
    </source>
</evidence>
<dbReference type="AlphaFoldDB" id="A0A381ZHS2"/>
<keyword evidence="4" id="KW-0694">RNA-binding</keyword>
<dbReference type="EMBL" id="UINC01021335">
    <property type="protein sequence ID" value="SVA88684.1"/>
    <property type="molecule type" value="Genomic_DNA"/>
</dbReference>
<dbReference type="HAMAP" id="MF_00083">
    <property type="entry name" value="Pept_tRNA_hydro_bact"/>
    <property type="match status" value="1"/>
</dbReference>
<proteinExistence type="inferred from homology"/>
<evidence type="ECO:0000256" key="3">
    <source>
        <dbReference type="ARBA" id="ARBA00022801"/>
    </source>
</evidence>
<name>A0A381ZHS2_9ZZZZ</name>
<evidence type="ECO:0000256" key="1">
    <source>
        <dbReference type="ARBA" id="ARBA00013260"/>
    </source>
</evidence>
<gene>
    <name evidence="6" type="ORF">METZ01_LOCUS141538</name>
</gene>
<dbReference type="InterPro" id="IPR036416">
    <property type="entry name" value="Pept_tRNA_hydro_sf"/>
</dbReference>
<dbReference type="SUPFAM" id="SSF53178">
    <property type="entry name" value="Peptidyl-tRNA hydrolase-like"/>
    <property type="match status" value="1"/>
</dbReference>
<dbReference type="PANTHER" id="PTHR17224">
    <property type="entry name" value="PEPTIDYL-TRNA HYDROLASE"/>
    <property type="match status" value="1"/>
</dbReference>
<keyword evidence="2" id="KW-0820">tRNA-binding</keyword>
<dbReference type="Gene3D" id="3.40.50.1470">
    <property type="entry name" value="Peptidyl-tRNA hydrolase"/>
    <property type="match status" value="1"/>
</dbReference>
<dbReference type="PROSITE" id="PS01195">
    <property type="entry name" value="PEPT_TRNA_HYDROL_1"/>
    <property type="match status" value="1"/>
</dbReference>
<dbReference type="CDD" id="cd00462">
    <property type="entry name" value="PTH"/>
    <property type="match status" value="1"/>
</dbReference>
<dbReference type="Pfam" id="PF01195">
    <property type="entry name" value="Pept_tRNA_hydro"/>
    <property type="match status" value="1"/>
</dbReference>
<dbReference type="InterPro" id="IPR018171">
    <property type="entry name" value="Pept_tRNA_hydro_CS"/>
</dbReference>
<evidence type="ECO:0000256" key="5">
    <source>
        <dbReference type="ARBA" id="ARBA00038063"/>
    </source>
</evidence>
<dbReference type="GO" id="GO:0004045">
    <property type="term" value="F:peptidyl-tRNA hydrolase activity"/>
    <property type="evidence" value="ECO:0007669"/>
    <property type="project" value="UniProtKB-EC"/>
</dbReference>
<dbReference type="PROSITE" id="PS01196">
    <property type="entry name" value="PEPT_TRNA_HYDROL_2"/>
    <property type="match status" value="1"/>
</dbReference>
<dbReference type="PANTHER" id="PTHR17224:SF1">
    <property type="entry name" value="PEPTIDYL-TRNA HYDROLASE"/>
    <property type="match status" value="1"/>
</dbReference>
<evidence type="ECO:0000313" key="6">
    <source>
        <dbReference type="EMBL" id="SVA88684.1"/>
    </source>
</evidence>
<protein>
    <recommendedName>
        <fullName evidence="1">peptidyl-tRNA hydrolase</fullName>
        <ecNumber evidence="1">3.1.1.29</ecNumber>
    </recommendedName>
</protein>
<comment type="similarity">
    <text evidence="5">Belongs to the PTH family.</text>
</comment>
<accession>A0A381ZHS2</accession>
<dbReference type="EC" id="3.1.1.29" evidence="1"/>
<evidence type="ECO:0000256" key="2">
    <source>
        <dbReference type="ARBA" id="ARBA00022555"/>
    </source>
</evidence>
<dbReference type="InterPro" id="IPR001328">
    <property type="entry name" value="Pept_tRNA_hydro"/>
</dbReference>
<sequence>MFKLLVGIGNPGKKYNNTRHNIGWKVLDSFNLINKSELISKKDDYELYQTFYESKELYSLKPITYVNNSGVPLKKIIKKLNINTNDVLIIVDDINLLLGVIRLKERGGPGGHNGLKSIFSEIASNDIPRLRLGIGTPDRYGEDLVSFVLGKFDANETKIVNDMIDRSIEAIDNILSEGFAKAMELTNYKKQDKVN</sequence>
<reference evidence="6" key="1">
    <citation type="submission" date="2018-05" db="EMBL/GenBank/DDBJ databases">
        <authorList>
            <person name="Lanie J.A."/>
            <person name="Ng W.-L."/>
            <person name="Kazmierczak K.M."/>
            <person name="Andrzejewski T.M."/>
            <person name="Davidsen T.M."/>
            <person name="Wayne K.J."/>
            <person name="Tettelin H."/>
            <person name="Glass J.I."/>
            <person name="Rusch D."/>
            <person name="Podicherti R."/>
            <person name="Tsui H.-C.T."/>
            <person name="Winkler M.E."/>
        </authorList>
    </citation>
    <scope>NUCLEOTIDE SEQUENCE</scope>
</reference>
<dbReference type="NCBIfam" id="TIGR00447">
    <property type="entry name" value="pth"/>
    <property type="match status" value="1"/>
</dbReference>
<dbReference type="GO" id="GO:0000049">
    <property type="term" value="F:tRNA binding"/>
    <property type="evidence" value="ECO:0007669"/>
    <property type="project" value="UniProtKB-KW"/>
</dbReference>